<evidence type="ECO:0000256" key="1">
    <source>
        <dbReference type="ARBA" id="ARBA00007572"/>
    </source>
</evidence>
<comment type="catalytic activity">
    <reaction evidence="4">
        <text>ATP + (deoxyribonucleotide)n-3'-hydroxyl + 5'-phospho-(deoxyribonucleotide)m = (deoxyribonucleotide)n+m + AMP + diphosphate.</text>
        <dbReference type="EC" id="6.5.1.1"/>
    </reaction>
</comment>
<evidence type="ECO:0000313" key="7">
    <source>
        <dbReference type="Proteomes" id="UP000177876"/>
    </source>
</evidence>
<feature type="domain" description="ATP-dependent DNA ligase family profile" evidence="5">
    <location>
        <begin position="95"/>
        <end position="185"/>
    </location>
</feature>
<dbReference type="SUPFAM" id="SSF56091">
    <property type="entry name" value="DNA ligase/mRNA capping enzyme, catalytic domain"/>
    <property type="match status" value="1"/>
</dbReference>
<dbReference type="InterPro" id="IPR012340">
    <property type="entry name" value="NA-bd_OB-fold"/>
</dbReference>
<dbReference type="PANTHER" id="PTHR45674">
    <property type="entry name" value="DNA LIGASE 1/3 FAMILY MEMBER"/>
    <property type="match status" value="1"/>
</dbReference>
<dbReference type="Pfam" id="PF04679">
    <property type="entry name" value="DNA_ligase_A_C"/>
    <property type="match status" value="1"/>
</dbReference>
<reference evidence="6 7" key="1">
    <citation type="journal article" date="2016" name="Nat. Commun.">
        <title>Thousands of microbial genomes shed light on interconnected biogeochemical processes in an aquifer system.</title>
        <authorList>
            <person name="Anantharaman K."/>
            <person name="Brown C.T."/>
            <person name="Hug L.A."/>
            <person name="Sharon I."/>
            <person name="Castelle C.J."/>
            <person name="Probst A.J."/>
            <person name="Thomas B.C."/>
            <person name="Singh A."/>
            <person name="Wilkins M.J."/>
            <person name="Karaoz U."/>
            <person name="Brodie E.L."/>
            <person name="Williams K.H."/>
            <person name="Hubbard S.S."/>
            <person name="Banfield J.F."/>
        </authorList>
    </citation>
    <scope>NUCLEOTIDE SEQUENCE [LARGE SCALE GENOMIC DNA]</scope>
</reference>
<dbReference type="GO" id="GO:0006310">
    <property type="term" value="P:DNA recombination"/>
    <property type="evidence" value="ECO:0007669"/>
    <property type="project" value="InterPro"/>
</dbReference>
<organism evidence="6 7">
    <name type="scientific">Candidatus Solincola sediminis</name>
    <dbReference type="NCBI Taxonomy" id="1797199"/>
    <lineage>
        <taxon>Bacteria</taxon>
        <taxon>Bacillati</taxon>
        <taxon>Actinomycetota</taxon>
        <taxon>Candidatus Geothermincolia</taxon>
        <taxon>Candidatus Geothermincolales</taxon>
        <taxon>Candidatus Geothermincolaceae</taxon>
        <taxon>Candidatus Solincola</taxon>
    </lineage>
</organism>
<dbReference type="SUPFAM" id="SSF50249">
    <property type="entry name" value="Nucleic acid-binding proteins"/>
    <property type="match status" value="1"/>
</dbReference>
<evidence type="ECO:0000313" key="6">
    <source>
        <dbReference type="EMBL" id="OFW57501.1"/>
    </source>
</evidence>
<dbReference type="CDD" id="cd07906">
    <property type="entry name" value="Adenylation_DNA_ligase_LigD_LigC"/>
    <property type="match status" value="1"/>
</dbReference>
<dbReference type="InterPro" id="IPR012310">
    <property type="entry name" value="DNA_ligase_ATP-dep_cent"/>
</dbReference>
<evidence type="ECO:0000256" key="2">
    <source>
        <dbReference type="ARBA" id="ARBA00012727"/>
    </source>
</evidence>
<dbReference type="InterPro" id="IPR016059">
    <property type="entry name" value="DNA_ligase_ATP-dep_CS"/>
</dbReference>
<dbReference type="Gene3D" id="2.40.50.140">
    <property type="entry name" value="Nucleic acid-binding proteins"/>
    <property type="match status" value="1"/>
</dbReference>
<dbReference type="Proteomes" id="UP000177876">
    <property type="component" value="Unassembled WGS sequence"/>
</dbReference>
<dbReference type="Pfam" id="PF01068">
    <property type="entry name" value="DNA_ligase_A_M"/>
    <property type="match status" value="1"/>
</dbReference>
<name>A0A1F2WKZ3_9ACTN</name>
<dbReference type="GO" id="GO:0005524">
    <property type="term" value="F:ATP binding"/>
    <property type="evidence" value="ECO:0007669"/>
    <property type="project" value="InterPro"/>
</dbReference>
<dbReference type="PROSITE" id="PS50160">
    <property type="entry name" value="DNA_LIGASE_A3"/>
    <property type="match status" value="1"/>
</dbReference>
<dbReference type="PANTHER" id="PTHR45674:SF4">
    <property type="entry name" value="DNA LIGASE 1"/>
    <property type="match status" value="1"/>
</dbReference>
<evidence type="ECO:0000256" key="4">
    <source>
        <dbReference type="ARBA" id="ARBA00034003"/>
    </source>
</evidence>
<accession>A0A1F2WKZ3</accession>
<dbReference type="InterPro" id="IPR014146">
    <property type="entry name" value="LigD_ligase_dom"/>
</dbReference>
<keyword evidence="3 6" id="KW-0436">Ligase</keyword>
<dbReference type="PROSITE" id="PS00333">
    <property type="entry name" value="DNA_LIGASE_A2"/>
    <property type="match status" value="1"/>
</dbReference>
<dbReference type="EMBL" id="MELK01000033">
    <property type="protein sequence ID" value="OFW57501.1"/>
    <property type="molecule type" value="Genomic_DNA"/>
</dbReference>
<dbReference type="NCBIfam" id="TIGR02779">
    <property type="entry name" value="NHEJ_ligase_lig"/>
    <property type="match status" value="1"/>
</dbReference>
<dbReference type="GO" id="GO:0003910">
    <property type="term" value="F:DNA ligase (ATP) activity"/>
    <property type="evidence" value="ECO:0007669"/>
    <property type="project" value="UniProtKB-EC"/>
</dbReference>
<dbReference type="EC" id="6.5.1.1" evidence="2"/>
<dbReference type="InterPro" id="IPR050191">
    <property type="entry name" value="ATP-dep_DNA_ligase"/>
</dbReference>
<dbReference type="Gene3D" id="3.30.470.30">
    <property type="entry name" value="DNA ligase/mRNA capping enzyme"/>
    <property type="match status" value="1"/>
</dbReference>
<sequence length="305" mass="35782">MLATLTRERFYKKGWIYEHKLDGQRCLAFKQGNDLRLYSRNRKLINNSYPDLLEALAKEPVPEFIIDGEIVAFKGGRASFELLQNRMHVLNPRGALRERVPVLYYIFDILYLNGYDMMRLPLLDRKETLKHMLAYEDPIRYVTHKTTGSEKYFQEACVKGWEGLIAKRADSIYQPRRSKDWLKFKCVNEQEFVIGGWTDPRRSRIGFGAILVGYYDRRKLKYAGKIGTGFSDQILSQLTDTFNRIATDKSPFDDYDPGKKEFHWVQPKLIAQVSFAEWTSDGRLRHPSYKGLRDDKKPTEVVREM</sequence>
<dbReference type="AlphaFoldDB" id="A0A1F2WKZ3"/>
<dbReference type="InterPro" id="IPR012309">
    <property type="entry name" value="DNA_ligase_ATP-dep_C"/>
</dbReference>
<protein>
    <recommendedName>
        <fullName evidence="2">DNA ligase (ATP)</fullName>
        <ecNumber evidence="2">6.5.1.1</ecNumber>
    </recommendedName>
</protein>
<evidence type="ECO:0000259" key="5">
    <source>
        <dbReference type="PROSITE" id="PS50160"/>
    </source>
</evidence>
<comment type="caution">
    <text evidence="6">The sequence shown here is derived from an EMBL/GenBank/DDBJ whole genome shotgun (WGS) entry which is preliminary data.</text>
</comment>
<dbReference type="GO" id="GO:0006281">
    <property type="term" value="P:DNA repair"/>
    <property type="evidence" value="ECO:0007669"/>
    <property type="project" value="InterPro"/>
</dbReference>
<dbReference type="PROSITE" id="PS00697">
    <property type="entry name" value="DNA_LIGASE_A1"/>
    <property type="match status" value="1"/>
</dbReference>
<dbReference type="STRING" id="1797197.A2Y75_00980"/>
<dbReference type="CDD" id="cd07971">
    <property type="entry name" value="OBF_DNA_ligase_LigD"/>
    <property type="match status" value="1"/>
</dbReference>
<evidence type="ECO:0000256" key="3">
    <source>
        <dbReference type="ARBA" id="ARBA00022598"/>
    </source>
</evidence>
<proteinExistence type="inferred from homology"/>
<gene>
    <name evidence="6" type="ORF">A2Y75_00980</name>
</gene>
<comment type="similarity">
    <text evidence="1">Belongs to the ATP-dependent DNA ligase family.</text>
</comment>